<keyword evidence="2" id="KW-1185">Reference proteome</keyword>
<evidence type="ECO:0000313" key="2">
    <source>
        <dbReference type="Proteomes" id="UP000642809"/>
    </source>
</evidence>
<accession>A0A8J3D0Q6</accession>
<reference evidence="1" key="1">
    <citation type="journal article" date="2014" name="Int. J. Syst. Evol. Microbiol.">
        <title>Complete genome sequence of Corynebacterium casei LMG S-19264T (=DSM 44701T), isolated from a smear-ripened cheese.</title>
        <authorList>
            <consortium name="US DOE Joint Genome Institute (JGI-PGF)"/>
            <person name="Walter F."/>
            <person name="Albersmeier A."/>
            <person name="Kalinowski J."/>
            <person name="Ruckert C."/>
        </authorList>
    </citation>
    <scope>NUCLEOTIDE SEQUENCE</scope>
    <source>
        <strain evidence="1">KCTC 23224</strain>
    </source>
</reference>
<protein>
    <recommendedName>
        <fullName evidence="3">6-bladed beta-propeller protein</fullName>
    </recommendedName>
</protein>
<sequence>MKALEIFSEAHYVFLEEDLSLPLVRPYKTVVQDSLIFVEDKELNNLFVFDISGKIKAIIKSSGVGPYEFVQIDEFSVSENKIYIQDDYLKKTLVFDYEGRFILEKKHTYFGFNKFYWLGYELTYFDDYNLHGTDFHFSKNDQVLHTFNIDRLDKSLPPVSHMYGFVPDFSKRLVSFVVPFSYKAAFFDLDGFNKYYVSFDFGKFNFPKDQHINFIKDQWNNKEAFIENKYVSMLGYYGPLKNGSILSVSHGLGDPHWFIFDGDLNVEKQFRLRDIENDLDSWNLNLPIAWSMEDFVIMKINSNEFYNRIVKVKESGKSIEGNLEEFWIKHQEELLDDRLVLVFLKVR</sequence>
<proteinExistence type="predicted"/>
<evidence type="ECO:0008006" key="3">
    <source>
        <dbReference type="Google" id="ProtNLM"/>
    </source>
</evidence>
<organism evidence="1 2">
    <name type="scientific">Mongoliitalea lutea</name>
    <dbReference type="NCBI Taxonomy" id="849756"/>
    <lineage>
        <taxon>Bacteria</taxon>
        <taxon>Pseudomonadati</taxon>
        <taxon>Bacteroidota</taxon>
        <taxon>Cytophagia</taxon>
        <taxon>Cytophagales</taxon>
        <taxon>Cyclobacteriaceae</taxon>
        <taxon>Mongoliitalea</taxon>
    </lineage>
</organism>
<reference evidence="1" key="2">
    <citation type="submission" date="2020-09" db="EMBL/GenBank/DDBJ databases">
        <authorList>
            <person name="Sun Q."/>
            <person name="Kim S."/>
        </authorList>
    </citation>
    <scope>NUCLEOTIDE SEQUENCE</scope>
    <source>
        <strain evidence="1">KCTC 23224</strain>
    </source>
</reference>
<dbReference type="Pfam" id="PF17170">
    <property type="entry name" value="DUF5128"/>
    <property type="match status" value="1"/>
</dbReference>
<name>A0A8J3D0Q6_9BACT</name>
<dbReference type="Proteomes" id="UP000642809">
    <property type="component" value="Unassembled WGS sequence"/>
</dbReference>
<evidence type="ECO:0000313" key="1">
    <source>
        <dbReference type="EMBL" id="GHB43292.1"/>
    </source>
</evidence>
<comment type="caution">
    <text evidence="1">The sequence shown here is derived from an EMBL/GenBank/DDBJ whole genome shotgun (WGS) entry which is preliminary data.</text>
</comment>
<dbReference type="EMBL" id="BMYF01000016">
    <property type="protein sequence ID" value="GHB43292.1"/>
    <property type="molecule type" value="Genomic_DNA"/>
</dbReference>
<gene>
    <name evidence="1" type="ORF">GCM10008106_25330</name>
</gene>
<dbReference type="AlphaFoldDB" id="A0A8J3D0Q6"/>